<reference evidence="6 7" key="1">
    <citation type="journal article" date="2016" name="Nat. Commun.">
        <title>Thousands of microbial genomes shed light on interconnected biogeochemical processes in an aquifer system.</title>
        <authorList>
            <person name="Anantharaman K."/>
            <person name="Brown C.T."/>
            <person name="Hug L.A."/>
            <person name="Sharon I."/>
            <person name="Castelle C.J."/>
            <person name="Probst A.J."/>
            <person name="Thomas B.C."/>
            <person name="Singh A."/>
            <person name="Wilkins M.J."/>
            <person name="Karaoz U."/>
            <person name="Brodie E.L."/>
            <person name="Williams K.H."/>
            <person name="Hubbard S.S."/>
            <person name="Banfield J.F."/>
        </authorList>
    </citation>
    <scope>NUCLEOTIDE SEQUENCE [LARGE SCALE GENOMIC DNA]</scope>
</reference>
<evidence type="ECO:0000256" key="3">
    <source>
        <dbReference type="ARBA" id="ARBA00038088"/>
    </source>
</evidence>
<protein>
    <recommendedName>
        <fullName evidence="4">Uncharacterized AAA domain-containing protein ycf46</fullName>
    </recommendedName>
</protein>
<proteinExistence type="inferred from homology"/>
<evidence type="ECO:0000313" key="7">
    <source>
        <dbReference type="Proteomes" id="UP000178735"/>
    </source>
</evidence>
<dbReference type="Proteomes" id="UP000178735">
    <property type="component" value="Unassembled WGS sequence"/>
</dbReference>
<dbReference type="InterPro" id="IPR003959">
    <property type="entry name" value="ATPase_AAA_core"/>
</dbReference>
<organism evidence="6 7">
    <name type="scientific">Candidatus Wallbacteria bacterium GWC2_49_35</name>
    <dbReference type="NCBI Taxonomy" id="1817813"/>
    <lineage>
        <taxon>Bacteria</taxon>
        <taxon>Candidatus Walliibacteriota</taxon>
    </lineage>
</organism>
<name>A0A1F7WTY8_9BACT</name>
<dbReference type="PANTHER" id="PTHR42960">
    <property type="entry name" value="YCF46 PROTEIN"/>
    <property type="match status" value="1"/>
</dbReference>
<evidence type="ECO:0000313" key="6">
    <source>
        <dbReference type="EMBL" id="OGM06294.1"/>
    </source>
</evidence>
<dbReference type="Gene3D" id="3.40.50.300">
    <property type="entry name" value="P-loop containing nucleotide triphosphate hydrolases"/>
    <property type="match status" value="1"/>
</dbReference>
<sequence>MSAEILRNLDIFVRARYPIIYITTFEEGRADDYLIKIGRSRKKKVISWSQTRGLMPAGSGQQNAKSIAEGSNDPMCALDFVLNSHEPAIFIFHDFHPFLGDSTVIRKLREISTAIKESFKTLVMVSPVLKIPCELEKDVSVIDLPLPALTDLAALLNKMIGDIADNRDIKISLTAEERELVLQALLGLTIAEAENVIAKALVKNGALDSRSVEVILSEKEQIIRKSNLLEYYNTSENIGDVGGLDTLKHWLNLRKLAFSEKARNFGLPAPRGILMLGVQGCGKSLCAKAVSAMWQIPLLRLDMGKIFSSLIGSSEENIRRAVKVAESIAPAILWIDEIDKGFSGMNSGNSDAGTSSRVFGTFLTWMQEKSSPVFIIATANNISMLPPELLRKGRFDEIFFVDLPEAPEREEILKIHLRKRMTSHESFDMKALVEASSGFSGAEIEQAVIAALFEAFYKNDGLQCEYLIRALEQTVPLSKTMKEDIDALRNWAASRAVMASKPAENAAGARPKRRLEF</sequence>
<dbReference type="SMART" id="SM00382">
    <property type="entry name" value="AAA"/>
    <property type="match status" value="1"/>
</dbReference>
<comment type="similarity">
    <text evidence="3">Belongs to the AAA ATPase family. Highly divergent.</text>
</comment>
<dbReference type="Pfam" id="PF00004">
    <property type="entry name" value="AAA"/>
    <property type="match status" value="1"/>
</dbReference>
<dbReference type="InterPro" id="IPR052381">
    <property type="entry name" value="AAA_domain_protein"/>
</dbReference>
<dbReference type="GO" id="GO:0016887">
    <property type="term" value="F:ATP hydrolysis activity"/>
    <property type="evidence" value="ECO:0007669"/>
    <property type="project" value="InterPro"/>
</dbReference>
<dbReference type="InterPro" id="IPR003593">
    <property type="entry name" value="AAA+_ATPase"/>
</dbReference>
<evidence type="ECO:0000256" key="4">
    <source>
        <dbReference type="ARBA" id="ARBA00040480"/>
    </source>
</evidence>
<evidence type="ECO:0000256" key="1">
    <source>
        <dbReference type="ARBA" id="ARBA00022741"/>
    </source>
</evidence>
<dbReference type="PANTHER" id="PTHR42960:SF1">
    <property type="entry name" value="YCF46 PROTEIN"/>
    <property type="match status" value="1"/>
</dbReference>
<dbReference type="Gene3D" id="1.10.8.60">
    <property type="match status" value="1"/>
</dbReference>
<dbReference type="GO" id="GO:0005524">
    <property type="term" value="F:ATP binding"/>
    <property type="evidence" value="ECO:0007669"/>
    <property type="project" value="UniProtKB-KW"/>
</dbReference>
<comment type="caution">
    <text evidence="6">The sequence shown here is derived from an EMBL/GenBank/DDBJ whole genome shotgun (WGS) entry which is preliminary data.</text>
</comment>
<feature type="domain" description="AAA+ ATPase" evidence="5">
    <location>
        <begin position="269"/>
        <end position="405"/>
    </location>
</feature>
<dbReference type="CDD" id="cd19507">
    <property type="entry name" value="RecA-like_Ycf46-like"/>
    <property type="match status" value="1"/>
</dbReference>
<gene>
    <name evidence="6" type="ORF">A2008_13380</name>
</gene>
<evidence type="ECO:0000256" key="2">
    <source>
        <dbReference type="ARBA" id="ARBA00022840"/>
    </source>
</evidence>
<dbReference type="EMBL" id="MGFH01000070">
    <property type="protein sequence ID" value="OGM06294.1"/>
    <property type="molecule type" value="Genomic_DNA"/>
</dbReference>
<dbReference type="InterPro" id="IPR027417">
    <property type="entry name" value="P-loop_NTPase"/>
</dbReference>
<evidence type="ECO:0000259" key="5">
    <source>
        <dbReference type="SMART" id="SM00382"/>
    </source>
</evidence>
<dbReference type="SUPFAM" id="SSF52540">
    <property type="entry name" value="P-loop containing nucleoside triphosphate hydrolases"/>
    <property type="match status" value="1"/>
</dbReference>
<dbReference type="AlphaFoldDB" id="A0A1F7WTY8"/>
<keyword evidence="2" id="KW-0067">ATP-binding</keyword>
<accession>A0A1F7WTY8</accession>
<keyword evidence="1" id="KW-0547">Nucleotide-binding</keyword>
<dbReference type="STRING" id="1817813.A2008_13380"/>